<proteinExistence type="predicted"/>
<protein>
    <submittedName>
        <fullName evidence="2">Uncharacterized protein</fullName>
    </submittedName>
</protein>
<reference evidence="2 3" key="1">
    <citation type="submission" date="2017-11" db="EMBL/GenBank/DDBJ databases">
        <title>Draft genome sequence of environmental isolate Aeromonas cavernicola sp. nov. MDC 2508.</title>
        <authorList>
            <person name="Colston S.M."/>
            <person name="Navarro A."/>
            <person name="Martinez-Murcia A.J."/>
            <person name="Graf J."/>
        </authorList>
    </citation>
    <scope>NUCLEOTIDE SEQUENCE [LARGE SCALE GENOMIC DNA]</scope>
    <source>
        <strain evidence="2 3">MDC 2508</strain>
    </source>
</reference>
<evidence type="ECO:0000313" key="2">
    <source>
        <dbReference type="EMBL" id="PJG57484.1"/>
    </source>
</evidence>
<name>A0A2H9U0E3_9GAMM</name>
<dbReference type="EMBL" id="PGGC01000209">
    <property type="protein sequence ID" value="PJG57484.1"/>
    <property type="molecule type" value="Genomic_DNA"/>
</dbReference>
<gene>
    <name evidence="2" type="ORF">CUC53_17785</name>
</gene>
<feature type="non-terminal residue" evidence="2">
    <location>
        <position position="1"/>
    </location>
</feature>
<accession>A0A2H9U0E3</accession>
<sequence>DQGWVNAGKAKGRVVDLTHNLNEAVYRELRLRYLHYSAYPALAFSSNKVGPSDRPLAEREQRQINANDRGGF</sequence>
<dbReference type="AlphaFoldDB" id="A0A2H9U0E3"/>
<keyword evidence="3" id="KW-1185">Reference proteome</keyword>
<feature type="region of interest" description="Disordered" evidence="1">
    <location>
        <begin position="46"/>
        <end position="72"/>
    </location>
</feature>
<dbReference type="Proteomes" id="UP000235861">
    <property type="component" value="Unassembled WGS sequence"/>
</dbReference>
<evidence type="ECO:0000256" key="1">
    <source>
        <dbReference type="SAM" id="MobiDB-lite"/>
    </source>
</evidence>
<evidence type="ECO:0000313" key="3">
    <source>
        <dbReference type="Proteomes" id="UP000235861"/>
    </source>
</evidence>
<comment type="caution">
    <text evidence="2">The sequence shown here is derived from an EMBL/GenBank/DDBJ whole genome shotgun (WGS) entry which is preliminary data.</text>
</comment>
<organism evidence="2 3">
    <name type="scientific">Aeromonas cavernicola</name>
    <dbReference type="NCBI Taxonomy" id="1006623"/>
    <lineage>
        <taxon>Bacteria</taxon>
        <taxon>Pseudomonadati</taxon>
        <taxon>Pseudomonadota</taxon>
        <taxon>Gammaproteobacteria</taxon>
        <taxon>Aeromonadales</taxon>
        <taxon>Aeromonadaceae</taxon>
        <taxon>Aeromonas</taxon>
    </lineage>
</organism>